<evidence type="ECO:0000313" key="1">
    <source>
        <dbReference type="EMBL" id="ACR68520.1"/>
    </source>
</evidence>
<organism evidence="1 2">
    <name type="scientific">Edwardsiella ictaluri (strain 93-146)</name>
    <dbReference type="NCBI Taxonomy" id="634503"/>
    <lineage>
        <taxon>Bacteria</taxon>
        <taxon>Pseudomonadati</taxon>
        <taxon>Pseudomonadota</taxon>
        <taxon>Gammaproteobacteria</taxon>
        <taxon>Enterobacterales</taxon>
        <taxon>Hafniaceae</taxon>
        <taxon>Edwardsiella</taxon>
    </lineage>
</organism>
<name>C5BD25_EDWI9</name>
<gene>
    <name evidence="1" type="ordered locus">NT01EI_1328</name>
</gene>
<protein>
    <submittedName>
        <fullName evidence="1">Uncharacterized protein</fullName>
    </submittedName>
</protein>
<dbReference type="KEGG" id="eic:NT01EI_1328"/>
<accession>C5BD25</accession>
<evidence type="ECO:0000313" key="2">
    <source>
        <dbReference type="Proteomes" id="UP000001485"/>
    </source>
</evidence>
<dbReference type="Proteomes" id="UP000001485">
    <property type="component" value="Chromosome"/>
</dbReference>
<dbReference type="HOGENOM" id="CLU_212023_0_0_6"/>
<proteinExistence type="predicted"/>
<reference evidence="1 2" key="2">
    <citation type="journal article" date="2012" name="J. Bacteriol.">
        <title>Genome Sequence of Edwardsiella ictaluri 93-146, a Strain Associated with a Natural Channel Catfish Outbreak of Enteric Septicemia of Catfish.</title>
        <authorList>
            <person name="Williams M.L."/>
            <person name="Gillaspy A.F."/>
            <person name="Dyer D.W."/>
            <person name="Thune R.L."/>
            <person name="Waldbieser G.C."/>
            <person name="Schuster S.C."/>
            <person name="Gipson J."/>
            <person name="Zaitshik J."/>
            <person name="Landry C."/>
            <person name="Banes M.M."/>
            <person name="Lawrence M.L."/>
        </authorList>
    </citation>
    <scope>NUCLEOTIDE SEQUENCE [LARGE SCALE GENOMIC DNA]</scope>
    <source>
        <strain evidence="1 2">93-146</strain>
    </source>
</reference>
<dbReference type="AlphaFoldDB" id="C5BD25"/>
<reference evidence="2" key="1">
    <citation type="submission" date="2009-03" db="EMBL/GenBank/DDBJ databases">
        <title>Complete genome sequence of Edwardsiella ictaluri 93-146.</title>
        <authorList>
            <person name="Williams M.L."/>
            <person name="Gillaspy A.F."/>
            <person name="Dyer D.W."/>
            <person name="Thune R.L."/>
            <person name="Waldbieser G.C."/>
            <person name="Schuster S.C."/>
            <person name="Gipson J."/>
            <person name="Zaitshik J."/>
            <person name="Landry C."/>
            <person name="Lawrence M.L."/>
        </authorList>
    </citation>
    <scope>NUCLEOTIDE SEQUENCE [LARGE SCALE GENOMIC DNA]</scope>
    <source>
        <strain evidence="2">93-146</strain>
    </source>
</reference>
<sequence>MTTGRIIAKGAAAVKGGYRHPRAFDYNESNMLIYLAIYNKKTI</sequence>
<dbReference type="EMBL" id="CP001600">
    <property type="protein sequence ID" value="ACR68520.1"/>
    <property type="molecule type" value="Genomic_DNA"/>
</dbReference>